<feature type="compositionally biased region" description="Basic and acidic residues" evidence="1">
    <location>
        <begin position="172"/>
        <end position="192"/>
    </location>
</feature>
<feature type="region of interest" description="Disordered" evidence="1">
    <location>
        <begin position="874"/>
        <end position="900"/>
    </location>
</feature>
<dbReference type="EMBL" id="LN483124">
    <property type="protein sequence ID" value="CED82657.1"/>
    <property type="molecule type" value="Genomic_DNA"/>
</dbReference>
<feature type="region of interest" description="Disordered" evidence="1">
    <location>
        <begin position="172"/>
        <end position="283"/>
    </location>
</feature>
<evidence type="ECO:0000259" key="2">
    <source>
        <dbReference type="PROSITE" id="PS50275"/>
    </source>
</evidence>
<proteinExistence type="predicted"/>
<feature type="compositionally biased region" description="Low complexity" evidence="1">
    <location>
        <begin position="393"/>
        <end position="407"/>
    </location>
</feature>
<organism evidence="4">
    <name type="scientific">Phaffia rhodozyma</name>
    <name type="common">Yeast</name>
    <name type="synonym">Xanthophyllomyces dendrorhous</name>
    <dbReference type="NCBI Taxonomy" id="264483"/>
    <lineage>
        <taxon>Eukaryota</taxon>
        <taxon>Fungi</taxon>
        <taxon>Dikarya</taxon>
        <taxon>Basidiomycota</taxon>
        <taxon>Agaricomycotina</taxon>
        <taxon>Tremellomycetes</taxon>
        <taxon>Cystofilobasidiales</taxon>
        <taxon>Mrakiaceae</taxon>
        <taxon>Phaffia</taxon>
    </lineage>
</organism>
<evidence type="ECO:0000259" key="3">
    <source>
        <dbReference type="PROSITE" id="PS51791"/>
    </source>
</evidence>
<feature type="domain" description="HSac2" evidence="3">
    <location>
        <begin position="745"/>
        <end position="904"/>
    </location>
</feature>
<dbReference type="PANTHER" id="PTHR45662">
    <property type="entry name" value="PHOSPHATIDYLINOSITIDE PHOSPHATASE SAC1"/>
    <property type="match status" value="1"/>
</dbReference>
<dbReference type="InterPro" id="IPR002013">
    <property type="entry name" value="SAC_dom"/>
</dbReference>
<dbReference type="GO" id="GO:0043812">
    <property type="term" value="F:phosphatidylinositol-4-phosphate phosphatase activity"/>
    <property type="evidence" value="ECO:0007669"/>
    <property type="project" value="TreeGrafter"/>
</dbReference>
<dbReference type="Pfam" id="PF12456">
    <property type="entry name" value="hSac2"/>
    <property type="match status" value="1"/>
</dbReference>
<dbReference type="InterPro" id="IPR034753">
    <property type="entry name" value="hSac2"/>
</dbReference>
<evidence type="ECO:0000256" key="1">
    <source>
        <dbReference type="SAM" id="MobiDB-lite"/>
    </source>
</evidence>
<dbReference type="PROSITE" id="PS51791">
    <property type="entry name" value="HSAC2"/>
    <property type="match status" value="1"/>
</dbReference>
<feature type="compositionally biased region" description="Acidic residues" evidence="1">
    <location>
        <begin position="408"/>
        <end position="417"/>
    </location>
</feature>
<feature type="compositionally biased region" description="Low complexity" evidence="1">
    <location>
        <begin position="271"/>
        <end position="283"/>
    </location>
</feature>
<dbReference type="GO" id="GO:0005783">
    <property type="term" value="C:endoplasmic reticulum"/>
    <property type="evidence" value="ECO:0007669"/>
    <property type="project" value="TreeGrafter"/>
</dbReference>
<feature type="region of interest" description="Disordered" evidence="1">
    <location>
        <begin position="1"/>
        <end position="39"/>
    </location>
</feature>
<feature type="compositionally biased region" description="Polar residues" evidence="1">
    <location>
        <begin position="15"/>
        <end position="31"/>
    </location>
</feature>
<accession>A0A0F7SKH9</accession>
<dbReference type="PANTHER" id="PTHR45662:SF7">
    <property type="entry name" value="SACI DOMAIN PROTEIN (AFU_ORTHOLOGUE AFUA_1G15890)"/>
    <property type="match status" value="1"/>
</dbReference>
<feature type="compositionally biased region" description="Low complexity" evidence="1">
    <location>
        <begin position="874"/>
        <end position="895"/>
    </location>
</feature>
<feature type="region of interest" description="Disordered" evidence="1">
    <location>
        <begin position="393"/>
        <end position="423"/>
    </location>
</feature>
<feature type="domain" description="SAC" evidence="2">
    <location>
        <begin position="296"/>
        <end position="673"/>
    </location>
</feature>
<name>A0A0F7SKH9_PHARH</name>
<reference evidence="4" key="1">
    <citation type="submission" date="2014-08" db="EMBL/GenBank/DDBJ databases">
        <authorList>
            <person name="Sharma Rahul"/>
            <person name="Thines Marco"/>
        </authorList>
    </citation>
    <scope>NUCLEOTIDE SEQUENCE</scope>
</reference>
<dbReference type="PROSITE" id="PS50275">
    <property type="entry name" value="SAC"/>
    <property type="match status" value="1"/>
</dbReference>
<protein>
    <submittedName>
        <fullName evidence="4">Phosphoinositide phosphatase SAC1</fullName>
    </submittedName>
</protein>
<dbReference type="InterPro" id="IPR022158">
    <property type="entry name" value="Inositol_phosphatase"/>
</dbReference>
<dbReference type="GO" id="GO:0046856">
    <property type="term" value="P:phosphatidylinositol dephosphorylation"/>
    <property type="evidence" value="ECO:0007669"/>
    <property type="project" value="TreeGrafter"/>
</dbReference>
<dbReference type="Pfam" id="PF02383">
    <property type="entry name" value="Syja_N"/>
    <property type="match status" value="1"/>
</dbReference>
<feature type="compositionally biased region" description="Polar residues" evidence="1">
    <location>
        <begin position="258"/>
        <end position="270"/>
    </location>
</feature>
<evidence type="ECO:0000313" key="4">
    <source>
        <dbReference type="EMBL" id="CED82657.1"/>
    </source>
</evidence>
<dbReference type="AlphaFoldDB" id="A0A0F7SKH9"/>
<sequence length="1038" mass="114210">MGPQSSALPFGSKPGASSNHARSPSTVQSMLGGSLPPSLQVPPRPTSIYDTLWISSNESGLYVRSVRWKYDAVKGGIKIGWGLKGKVEVLEEGELQSGGEEAEVKGLVGIVRLWNAGYLLVIVESKQAGSFPSSVHPIYKIGNVQAIPLVPTEAQEAIRKLCSFVSHVRSRDAPADSRASIEENAARSDWLRSGEVQTPGPEREENQTESEEETTAKSNAPGLFNWNPFIKGSSAVSSAIPSRTTSPGPRRPADEPTQAPSEFSAPSISQSGPSLTPASSTSASRSQLESKVVLSIASQFASGQMFFSYDVDLTTNLNAKQAKLGGFEGREEDLIEPSLHLPLWRRVERRFWWNEWLSREFVDAGLHAYVLPIMQGWVQTATLHFPRSINTLTSKSESTSSSSSSSSSEEDENDDDTESKKISGKMPVRLTVISRRSRDRAGLRYQRRGIDDEGDVANFVETEQIVQAEGRTFSFTQIRGSIPLFWSQSPYSASALALKPAPMLDRPVEDSKGPMTVHFDTLNKHYGPQAIVSLSELTGKEAVVTNGYRDLLASLGRDDVQYTQFDFHHECRGMKFENVSKLVHQLDRTFANQGYFELGPLSKTQKGTFRTNCIDCLDRTNVVQSAFARSVLTTQLASVGLTNLSALPRSTLETVFNDIWANNGDAISKAYAGTSALKGDFTRTGKRDFHGMINDGLNSLARMYSSSFTDFFAQAIISFMLGQRSISIFTEFSEKLQVSEPSNLLRLSIIRAEAIETCTARVLNEGETRQAGWTLFSPVEQSRTISPSFEEKVLLLTEQALYVCSYEFQLEKVVSFTRIPLATVLGLQRGEYILSPLQESGKDPEENYGFKIIYEDTDESTTRLTSYSLTNKISSSSHSQYDSSSPSVSNPANSSTTQKRRSLLKPFSFSKSSAENAPVPSTTTVPIPPSKFFAFKAIPRDILLHKRNRPDLTYTLPVGGTEDDEGLNDGQTCREFIEGAVSKIKVACSEAGSGSDGLLGPGKKFIEEESIVSLAQAEKQTSWSDRVEYGIKRFLWLY</sequence>